<reference evidence="3" key="1">
    <citation type="submission" date="2017-02" db="EMBL/GenBank/DDBJ databases">
        <title>Fungal Comparative Genomics of Melanconis species and Ophiognomonia clavigignenti-juglandacearum at Different Phylogenetic Distances.</title>
        <authorList>
            <person name="Demers J.E."/>
            <person name="Castlebury L.A."/>
        </authorList>
    </citation>
    <scope>NUCLEOTIDE SEQUENCE</scope>
    <source>
        <strain evidence="3">CBS 121083</strain>
    </source>
</reference>
<dbReference type="Pfam" id="PF00961">
    <property type="entry name" value="LAGLIDADG_1"/>
    <property type="match status" value="2"/>
</dbReference>
<protein>
    <recommendedName>
        <fullName evidence="2">Homing endonuclease LAGLIDADG domain-containing protein</fullName>
    </recommendedName>
</protein>
<dbReference type="InterPro" id="IPR027434">
    <property type="entry name" value="Homing_endonucl"/>
</dbReference>
<dbReference type="GO" id="GO:0004519">
    <property type="term" value="F:endonuclease activity"/>
    <property type="evidence" value="ECO:0007669"/>
    <property type="project" value="InterPro"/>
</dbReference>
<evidence type="ECO:0000259" key="2">
    <source>
        <dbReference type="Pfam" id="PF00961"/>
    </source>
</evidence>
<dbReference type="EMBL" id="KY575057">
    <property type="protein sequence ID" value="ATI20524.1"/>
    <property type="molecule type" value="Genomic_DNA"/>
</dbReference>
<keyword evidence="3" id="KW-0496">Mitochondrion</keyword>
<dbReference type="SUPFAM" id="SSF55608">
    <property type="entry name" value="Homing endonucleases"/>
    <property type="match status" value="2"/>
</dbReference>
<proteinExistence type="predicted"/>
<dbReference type="InterPro" id="IPR004860">
    <property type="entry name" value="LAGLIDADG_dom"/>
</dbReference>
<dbReference type="PANTHER" id="PTHR36181">
    <property type="entry name" value="INTRON-ENCODED ENDONUCLEASE AI3-RELATED"/>
    <property type="match status" value="1"/>
</dbReference>
<feature type="coiled-coil region" evidence="1">
    <location>
        <begin position="259"/>
        <end position="286"/>
    </location>
</feature>
<evidence type="ECO:0000256" key="1">
    <source>
        <dbReference type="SAM" id="Coils"/>
    </source>
</evidence>
<gene>
    <name evidence="3" type="primary">orf578</name>
</gene>
<feature type="domain" description="Homing endonuclease LAGLIDADG" evidence="2">
    <location>
        <begin position="311"/>
        <end position="421"/>
    </location>
</feature>
<dbReference type="AlphaFoldDB" id="A0A291LJ17"/>
<accession>A0A291LJ17</accession>
<sequence>MNIFIQKFTNLCFMQGSFYMHLAWSTEYFFNSILKRGIKVFYLLCAQWSKLFKQVPLPSASLPFTPCRHAGGQGEPSPFFFILEYAYVICNSKKKESPGEETSSSARGASFKNKTYFSKPAYLVNVARIHNRKYSTAKVINSRNNLDASLSEFYQWFVGFSDGESSFQIQVRYTDASKTIVRGINFSFTIALHVDDLAVLQFIKDKLGIGNVAVKRSRDVCVFTVTNKEGLYKLLSIFDKYNLNTTKYLDYLDFRKAFLLHHERDIKEYNKDKNKIKDQIVELKNGMNSQRTFFDMFSLRGNKLAITKSWLLGFIEAEGSFFISRTDIEPSFSIELSKTQLFLLEAIKEFLICSLGFDKYSIHRLKSSSFNIFAVNEQKEKPSVIFIVKNIRVLNNYLVPYFNTMVFNSKKGKDFLDWKLICEAVYKGSHKKEAIRALILRLTYTMNSYRLSTNLAKGSIESLTENERNTVREALPTIEHLEDGRLRDVETGQVTINRSLCVYEVIRPTVWPVGQPAAKAPGGPNGEILIFDSFNDILNILGVGFRTLKRHVNEDTLGNATEFRGYIIRRVAVFLNNK</sequence>
<keyword evidence="1" id="KW-0175">Coiled coil</keyword>
<geneLocation type="mitochondrion" evidence="3"/>
<dbReference type="Gene3D" id="3.10.28.10">
    <property type="entry name" value="Homing endonucleases"/>
    <property type="match status" value="2"/>
</dbReference>
<name>A0A291LJ17_9PEZI</name>
<organism evidence="3">
    <name type="scientific">Juglanconis juglandina</name>
    <dbReference type="NCBI Taxonomy" id="1940567"/>
    <lineage>
        <taxon>Eukaryota</taxon>
        <taxon>Fungi</taxon>
        <taxon>Dikarya</taxon>
        <taxon>Ascomycota</taxon>
        <taxon>Pezizomycotina</taxon>
        <taxon>Sordariomycetes</taxon>
        <taxon>Sordariomycetidae</taxon>
        <taxon>Diaporthales</taxon>
        <taxon>Juglanconidaceae</taxon>
        <taxon>Juglanconis</taxon>
    </lineage>
</organism>
<evidence type="ECO:0000313" key="3">
    <source>
        <dbReference type="EMBL" id="ATI20524.1"/>
    </source>
</evidence>
<dbReference type="InterPro" id="IPR051289">
    <property type="entry name" value="LAGLIDADG_Endonuclease"/>
</dbReference>
<feature type="domain" description="Homing endonuclease LAGLIDADG" evidence="2">
    <location>
        <begin position="158"/>
        <end position="257"/>
    </location>
</feature>
<dbReference type="PANTHER" id="PTHR36181:SF2">
    <property type="entry name" value="INTRON-ENCODED ENDONUCLEASE AI3-RELATED"/>
    <property type="match status" value="1"/>
</dbReference>
<dbReference type="GO" id="GO:0005739">
    <property type="term" value="C:mitochondrion"/>
    <property type="evidence" value="ECO:0007669"/>
    <property type="project" value="UniProtKB-ARBA"/>
</dbReference>